<reference evidence="2 3" key="1">
    <citation type="submission" date="2013-06" db="EMBL/GenBank/DDBJ databases">
        <authorList>
            <person name="Aslett M."/>
        </authorList>
    </citation>
    <scope>NUCLEOTIDE SEQUENCE [LARGE SCALE GENOMIC DNA]</scope>
    <source>
        <strain evidence="2 3">Db11</strain>
    </source>
</reference>
<dbReference type="Pfam" id="PF13946">
    <property type="entry name" value="DUF4214"/>
    <property type="match status" value="1"/>
</dbReference>
<dbReference type="Proteomes" id="UP000018979">
    <property type="component" value="Chromosome I"/>
</dbReference>
<gene>
    <name evidence="2" type="primary">slaA</name>
    <name evidence="2" type="ORF">SMDB11_0863</name>
</gene>
<dbReference type="AlphaFoldDB" id="A0ABC9IFJ9"/>
<evidence type="ECO:0000259" key="1">
    <source>
        <dbReference type="Pfam" id="PF13946"/>
    </source>
</evidence>
<protein>
    <submittedName>
        <fullName evidence="2">Surface layer protein</fullName>
    </submittedName>
</protein>
<name>A0ABC9IFJ9_SERMA</name>
<organism evidence="2 3">
    <name type="scientific">Serratia marcescens subsp. marcescens Db11</name>
    <dbReference type="NCBI Taxonomy" id="273526"/>
    <lineage>
        <taxon>Bacteria</taxon>
        <taxon>Pseudomonadati</taxon>
        <taxon>Pseudomonadota</taxon>
        <taxon>Gammaproteobacteria</taxon>
        <taxon>Enterobacterales</taxon>
        <taxon>Yersiniaceae</taxon>
        <taxon>Serratia</taxon>
    </lineage>
</organism>
<evidence type="ECO:0000313" key="2">
    <source>
        <dbReference type="EMBL" id="CDG11443.1"/>
    </source>
</evidence>
<sequence>MSSLVSQQTGAALYYAVLGKAASAATFDSAGQLIENGGTSAQYVAQILSSSAGQALYSGKSTSDIVSAIYTNVYGSAPSAGVLAALLAGGQPAANIVGGLVSDLLNYNGFDSTILSQQTAFDNKIDAVLYPSANTAAAAGNGASDVLAIYYVLGSVQSAAGVNYWGAAINDGSRTFSVAAQSFVNERSYINTLSNQDFITKLFTQGFKRPPDSTELNTYLTELQGGATRGDVIVDFINSLRGSVSSSDAAAKQAFTLATTAYTAGSLPGLNYQEQAAAVFLAVPERGIDAVGLDSWSKYLASGAAYTKFITSALASDEFQRKGAQLTGDNFIQHVYTAVHGTAATPAQLALYSALGTDKSVITQAIINDLRTSTATDAITVTQQHAFEFDIGTSLLYKTAASLTTTAAGGNATGTVNTGISHQISNAETAVLTNVQLNANAASTVNLKFADHLANLTINGTSAATVNLSDNGVNPGVDITVNNGNVILNASSGADDVVVTSTANIATGTAQFNLGAGNDSLHWVGNGVSGGANTVANTVKADGGAGTDSISANFITKTVVTNQNALGVRTSTVTSNANNFSNFEKIDLTGYIGKSVGTLITTPLIGSPTTTSVTTPTHTFDFGLTNGTSTVEGTTGGTVTQNAAATNLGSQGFVISGLANVNVINAAGGNAAQLEVKGDATSASTLNFTFVQNATDHFNINFDAVSSSNVNAGAITLNSSSSALLGTALTTVNVASGGTGSFDNILSLAGTNAQVQTINVTGDHALDLTLGSGFSNVRDINASTNTGGLNLDSSHGGTGDGIIVQLLNILPLSVITTNLLAPVLTALGLNGYQMTVEGSSAADTLGVIGNTTLTGGAGANTYDIKASNTQAGVTIKDFNSLKDSIVDVNHGGLTISDDASGTAVANYGTRSADTLDALLGTLVGGLTNGVIGLLGGILGLDSSNSLTAKVGVASVVFSGGGNTASSYVIIDNNDNHTLDLNDTVVYLTGQNHQQLVDTLHYA</sequence>
<reference evidence="3" key="2">
    <citation type="submission" date="2013-11" db="EMBL/GenBank/DDBJ databases">
        <title>Genome sequences of clinical and environmental isolates of Serratia marcescens.</title>
        <authorList>
            <person name="Iguchi A."/>
            <person name="Komatsu H."/>
            <person name="Nagaya Y."/>
            <person name="Ogura Y."/>
            <person name="Katsura K."/>
            <person name="Kurokawa K."/>
            <person name="Ooka T."/>
            <person name="Hattori M."/>
            <person name="Gotoh N."/>
            <person name="Thomson N."/>
            <person name="Hayashi T."/>
        </authorList>
    </citation>
    <scope>NUCLEOTIDE SEQUENCE [LARGE SCALE GENOMIC DNA]</scope>
    <source>
        <strain evidence="3">Db11</strain>
    </source>
</reference>
<dbReference type="EMBL" id="HG326223">
    <property type="protein sequence ID" value="CDG11443.1"/>
    <property type="molecule type" value="Genomic_DNA"/>
</dbReference>
<evidence type="ECO:0000313" key="3">
    <source>
        <dbReference type="Proteomes" id="UP000018979"/>
    </source>
</evidence>
<feature type="domain" description="DUF4214" evidence="1">
    <location>
        <begin position="180"/>
        <end position="239"/>
    </location>
</feature>
<accession>A0ABC9IFJ9</accession>
<dbReference type="InterPro" id="IPR025282">
    <property type="entry name" value="DUF4214"/>
</dbReference>
<dbReference type="KEGG" id="smac:SMDB11_0863"/>
<dbReference type="RefSeq" id="WP_025302174.1">
    <property type="nucleotide sequence ID" value="NZ_HG326223.1"/>
</dbReference>
<reference evidence="2 3" key="3">
    <citation type="journal article" date="2014" name="Genome Biol. Evol.">
        <title>Genome evolution and plasticity of Serratia marcescens, an important multidrug-resistant nosocomial pathogen.</title>
        <authorList>
            <person name="Iguchi A."/>
            <person name="Nagaya Y."/>
            <person name="Pradel E."/>
            <person name="Ooka T."/>
            <person name="Ogura Y."/>
            <person name="Katsura K."/>
            <person name="Kurokawa K."/>
            <person name="Oshima K."/>
            <person name="Hattori M."/>
            <person name="Parkhill J."/>
            <person name="Sebaihia M."/>
            <person name="Coulthurst S.J."/>
            <person name="Gotoh N."/>
            <person name="Thomson N.R."/>
            <person name="Ewbank J.J."/>
            <person name="Hayashi T."/>
        </authorList>
    </citation>
    <scope>NUCLEOTIDE SEQUENCE [LARGE SCALE GENOMIC DNA]</scope>
    <source>
        <strain evidence="2 3">Db11</strain>
    </source>
</reference>
<proteinExistence type="predicted"/>